<evidence type="ECO:0000256" key="1">
    <source>
        <dbReference type="SAM" id="MobiDB-lite"/>
    </source>
</evidence>
<feature type="region of interest" description="Disordered" evidence="1">
    <location>
        <begin position="1"/>
        <end position="100"/>
    </location>
</feature>
<evidence type="ECO:0000313" key="3">
    <source>
        <dbReference type="Proteomes" id="UP000325577"/>
    </source>
</evidence>
<feature type="compositionally biased region" description="Polar residues" evidence="1">
    <location>
        <begin position="72"/>
        <end position="81"/>
    </location>
</feature>
<accession>A0A5J5C5F4</accession>
<dbReference type="Proteomes" id="UP000325577">
    <property type="component" value="Linkage Group LG0"/>
</dbReference>
<dbReference type="AlphaFoldDB" id="A0A5J5C5F4"/>
<sequence>MAQEQLSNSGQRSGPLQHEQELTRRGFTRPITGPSMQGDLQKRNEEKGKKREDWQGRRRVKRGKIGRGCGNRCQNPVNTEAATDKCGGSTEGESDQNKLQGRVVSSVLAQPGWLRPSETDGQRSGEDDRSMYLAITEVATNDNTEIGPVIPETREGWYITERAWLEPCG</sequence>
<reference evidence="2 3" key="1">
    <citation type="submission" date="2019-09" db="EMBL/GenBank/DDBJ databases">
        <title>A chromosome-level genome assembly of the Chinese tupelo Nyssa sinensis.</title>
        <authorList>
            <person name="Yang X."/>
            <person name="Kang M."/>
            <person name="Yang Y."/>
            <person name="Xiong H."/>
            <person name="Wang M."/>
            <person name="Zhang Z."/>
            <person name="Wang Z."/>
            <person name="Wu H."/>
            <person name="Ma T."/>
            <person name="Liu J."/>
            <person name="Xi Z."/>
        </authorList>
    </citation>
    <scope>NUCLEOTIDE SEQUENCE [LARGE SCALE GENOMIC DNA]</scope>
    <source>
        <strain evidence="2">J267</strain>
        <tissue evidence="2">Leaf</tissue>
    </source>
</reference>
<keyword evidence="3" id="KW-1185">Reference proteome</keyword>
<dbReference type="EMBL" id="CM018031">
    <property type="protein sequence ID" value="KAA8550409.1"/>
    <property type="molecule type" value="Genomic_DNA"/>
</dbReference>
<feature type="compositionally biased region" description="Polar residues" evidence="1">
    <location>
        <begin position="1"/>
        <end position="14"/>
    </location>
</feature>
<gene>
    <name evidence="2" type="ORF">F0562_002093</name>
</gene>
<protein>
    <submittedName>
        <fullName evidence="2">Uncharacterized protein</fullName>
    </submittedName>
</protein>
<feature type="compositionally biased region" description="Basic and acidic residues" evidence="1">
    <location>
        <begin position="40"/>
        <end position="56"/>
    </location>
</feature>
<proteinExistence type="predicted"/>
<organism evidence="2 3">
    <name type="scientific">Nyssa sinensis</name>
    <dbReference type="NCBI Taxonomy" id="561372"/>
    <lineage>
        <taxon>Eukaryota</taxon>
        <taxon>Viridiplantae</taxon>
        <taxon>Streptophyta</taxon>
        <taxon>Embryophyta</taxon>
        <taxon>Tracheophyta</taxon>
        <taxon>Spermatophyta</taxon>
        <taxon>Magnoliopsida</taxon>
        <taxon>eudicotyledons</taxon>
        <taxon>Gunneridae</taxon>
        <taxon>Pentapetalae</taxon>
        <taxon>asterids</taxon>
        <taxon>Cornales</taxon>
        <taxon>Nyssaceae</taxon>
        <taxon>Nyssa</taxon>
    </lineage>
</organism>
<name>A0A5J5C5F4_9ASTE</name>
<evidence type="ECO:0000313" key="2">
    <source>
        <dbReference type="EMBL" id="KAA8550409.1"/>
    </source>
</evidence>